<comment type="catalytic activity">
    <reaction evidence="31">
        <text>butanoyl-CoA + acetyl-CoA = 3-oxohexanoyl-CoA + CoA</text>
        <dbReference type="Rhea" id="RHEA:31111"/>
        <dbReference type="ChEBI" id="CHEBI:57287"/>
        <dbReference type="ChEBI" id="CHEBI:57288"/>
        <dbReference type="ChEBI" id="CHEBI:57371"/>
        <dbReference type="ChEBI" id="CHEBI:62418"/>
    </reaction>
    <physiologicalReaction direction="right-to-left" evidence="31">
        <dbReference type="Rhea" id="RHEA:31113"/>
    </physiologicalReaction>
</comment>
<evidence type="ECO:0000256" key="30">
    <source>
        <dbReference type="ARBA" id="ARBA00048004"/>
    </source>
</evidence>
<evidence type="ECO:0000256" key="26">
    <source>
        <dbReference type="ARBA" id="ARBA00045738"/>
    </source>
</evidence>
<comment type="subcellular location">
    <subcellularLocation>
        <location evidence="2">Cytoplasm</location>
    </subcellularLocation>
    <subcellularLocation>
        <location evidence="1">Peroxisome</location>
    </subcellularLocation>
</comment>
<organism evidence="40 41">
    <name type="scientific">Steinernema glaseri</name>
    <dbReference type="NCBI Taxonomy" id="37863"/>
    <lineage>
        <taxon>Eukaryota</taxon>
        <taxon>Metazoa</taxon>
        <taxon>Ecdysozoa</taxon>
        <taxon>Nematoda</taxon>
        <taxon>Chromadorea</taxon>
        <taxon>Rhabditida</taxon>
        <taxon>Tylenchina</taxon>
        <taxon>Panagrolaimomorpha</taxon>
        <taxon>Strongyloidoidea</taxon>
        <taxon>Steinernematidae</taxon>
        <taxon>Steinernema</taxon>
    </lineage>
</organism>
<reference evidence="41" key="1">
    <citation type="submission" date="2016-11" db="UniProtKB">
        <authorList>
            <consortium name="WormBaseParasite"/>
        </authorList>
    </citation>
    <scope>IDENTIFICATION</scope>
</reference>
<comment type="catalytic activity">
    <reaction evidence="15">
        <text>propanoyl-CoA + tetradecanoyl-CoA = 3-oxo-2-methylhexadecanoyl-CoA + CoA</text>
        <dbReference type="Rhea" id="RHEA:46344"/>
        <dbReference type="ChEBI" id="CHEBI:57287"/>
        <dbReference type="ChEBI" id="CHEBI:57385"/>
        <dbReference type="ChEBI" id="CHEBI:57392"/>
        <dbReference type="ChEBI" id="CHEBI:86042"/>
    </reaction>
    <physiologicalReaction direction="right-to-left" evidence="15">
        <dbReference type="Rhea" id="RHEA:46346"/>
    </physiologicalReaction>
</comment>
<comment type="catalytic activity">
    <reaction evidence="28">
        <text>tetradecanoyl-CoA + acetyl-CoA = 3-oxohexadecanoyl-CoA + CoA</text>
        <dbReference type="Rhea" id="RHEA:18161"/>
        <dbReference type="ChEBI" id="CHEBI:57287"/>
        <dbReference type="ChEBI" id="CHEBI:57288"/>
        <dbReference type="ChEBI" id="CHEBI:57349"/>
        <dbReference type="ChEBI" id="CHEBI:57385"/>
        <dbReference type="EC" id="2.3.1.155"/>
    </reaction>
    <physiologicalReaction direction="right-to-left" evidence="28">
        <dbReference type="Rhea" id="RHEA:18163"/>
    </physiologicalReaction>
</comment>
<evidence type="ECO:0000256" key="17">
    <source>
        <dbReference type="ARBA" id="ARBA00024514"/>
    </source>
</evidence>
<dbReference type="InterPro" id="IPR016039">
    <property type="entry name" value="Thiolase-like"/>
</dbReference>
<evidence type="ECO:0000256" key="33">
    <source>
        <dbReference type="ARBA" id="ARBA00049268"/>
    </source>
</evidence>
<evidence type="ECO:0000256" key="4">
    <source>
        <dbReference type="ARBA" id="ARBA00014545"/>
    </source>
</evidence>
<keyword evidence="8" id="KW-0445">Lipid transport</keyword>
<dbReference type="Proteomes" id="UP000095287">
    <property type="component" value="Unplaced"/>
</dbReference>
<dbReference type="InterPro" id="IPR020616">
    <property type="entry name" value="Thiolase_N"/>
</dbReference>
<comment type="function">
    <text evidence="26">Mediates the transfer of all common phospholipids, cholesterol and gangliosides from the endoplasmic reticulum to the plasma membrane. May play a role in regulating steroidogenesis. Stimulates the microsomal conversion of 7-dehydrocholesterol to cholesterol. Also binds fatty acids and fatty acyl Coenzyme A (CoA) such as phytanoyl-CoA. Involved in the regulation phospholipid synthesis in endoplasmic reticulum enhancing the incorporation of exogenous fatty acid into glycerides. Seems to stimulate the rate-limiting step in phosphatidic acid formation mediated by GPAT3. Isoforms SCP2 and SCPx cooperate in peroxisomal oxidation of certain naturally occurring tetramethyl-branched fatty acyl-CoAs.</text>
</comment>
<evidence type="ECO:0000256" key="2">
    <source>
        <dbReference type="ARBA" id="ARBA00004496"/>
    </source>
</evidence>
<dbReference type="SUPFAM" id="SSF53901">
    <property type="entry name" value="Thiolase-like"/>
    <property type="match status" value="2"/>
</dbReference>
<evidence type="ECO:0000256" key="29">
    <source>
        <dbReference type="ARBA" id="ARBA00048001"/>
    </source>
</evidence>
<keyword evidence="9" id="KW-0443">Lipid metabolism</keyword>
<evidence type="ECO:0000256" key="20">
    <source>
        <dbReference type="ARBA" id="ARBA00030851"/>
    </source>
</evidence>
<evidence type="ECO:0000256" key="12">
    <source>
        <dbReference type="ARBA" id="ARBA00023315"/>
    </source>
</evidence>
<evidence type="ECO:0000256" key="16">
    <source>
        <dbReference type="ARBA" id="ARBA00024509"/>
    </source>
</evidence>
<evidence type="ECO:0000256" key="22">
    <source>
        <dbReference type="ARBA" id="ARBA00031346"/>
    </source>
</evidence>
<dbReference type="WBParaSite" id="L893_g9702.t1">
    <property type="protein sequence ID" value="L893_g9702.t1"/>
    <property type="gene ID" value="L893_g9702"/>
</dbReference>
<evidence type="ECO:0000256" key="5">
    <source>
        <dbReference type="ARBA" id="ARBA00022448"/>
    </source>
</evidence>
<dbReference type="CDD" id="cd00829">
    <property type="entry name" value="SCP-x_thiolase"/>
    <property type="match status" value="1"/>
</dbReference>
<dbReference type="PROSITE" id="PS00098">
    <property type="entry name" value="THIOLASE_1"/>
    <property type="match status" value="1"/>
</dbReference>
<proteinExistence type="predicted"/>
<dbReference type="EC" id="2.3.1.16" evidence="14"/>
<comment type="catalytic activity">
    <reaction evidence="36">
        <text>octanoyl-CoA + acetyl-CoA = 3-oxodecanoyl-CoA + CoA</text>
        <dbReference type="Rhea" id="RHEA:31087"/>
        <dbReference type="ChEBI" id="CHEBI:57287"/>
        <dbReference type="ChEBI" id="CHEBI:57288"/>
        <dbReference type="ChEBI" id="CHEBI:57386"/>
        <dbReference type="ChEBI" id="CHEBI:62548"/>
    </reaction>
    <physiologicalReaction direction="right-to-left" evidence="36">
        <dbReference type="Rhea" id="RHEA:31089"/>
    </physiologicalReaction>
</comment>
<evidence type="ECO:0000256" key="31">
    <source>
        <dbReference type="ARBA" id="ARBA00048553"/>
    </source>
</evidence>
<comment type="catalytic activity">
    <reaction evidence="16">
        <text>choloyl-CoA + propanoyl-CoA = 3alpha,7alpha,12alpha-trihydroxy-24-oxo-5beta-cholestan-26-oyl-CoA + CoA</text>
        <dbReference type="Rhea" id="RHEA:16865"/>
        <dbReference type="ChEBI" id="CHEBI:57287"/>
        <dbReference type="ChEBI" id="CHEBI:57373"/>
        <dbReference type="ChEBI" id="CHEBI:57392"/>
        <dbReference type="ChEBI" id="CHEBI:58507"/>
        <dbReference type="EC" id="2.3.1.176"/>
    </reaction>
    <physiologicalReaction direction="right-to-left" evidence="16">
        <dbReference type="Rhea" id="RHEA:16867"/>
    </physiologicalReaction>
</comment>
<dbReference type="GO" id="GO:0006629">
    <property type="term" value="P:lipid metabolic process"/>
    <property type="evidence" value="ECO:0007669"/>
    <property type="project" value="UniProtKB-KW"/>
</dbReference>
<evidence type="ECO:0000256" key="6">
    <source>
        <dbReference type="ARBA" id="ARBA00022490"/>
    </source>
</evidence>
<comment type="catalytic activity">
    <reaction evidence="33">
        <text>hexadecanoyl-CoA + acetyl-CoA = 3-oxooctadecanoyl-CoA + CoA</text>
        <dbReference type="Rhea" id="RHEA:35279"/>
        <dbReference type="ChEBI" id="CHEBI:57287"/>
        <dbReference type="ChEBI" id="CHEBI:57288"/>
        <dbReference type="ChEBI" id="CHEBI:57379"/>
        <dbReference type="ChEBI" id="CHEBI:71407"/>
    </reaction>
    <physiologicalReaction direction="right-to-left" evidence="33">
        <dbReference type="Rhea" id="RHEA:35281"/>
    </physiologicalReaction>
</comment>
<protein>
    <recommendedName>
        <fullName evidence="4">Sterol carrier protein 2</fullName>
        <ecNumber evidence="13">2.3.1.155</ecNumber>
        <ecNumber evidence="14">2.3.1.16</ecNumber>
        <ecNumber evidence="3">2.3.1.176</ecNumber>
    </recommendedName>
    <alternativeName>
        <fullName evidence="23">Acetyl-CoA C-myristoyltransferase</fullName>
    </alternativeName>
    <alternativeName>
        <fullName evidence="20">Non-specific lipid-transfer protein</fullName>
    </alternativeName>
    <alternativeName>
        <fullName evidence="24">Propanoyl-CoA C-acyltransferase</fullName>
    </alternativeName>
    <alternativeName>
        <fullName evidence="19">SCP-2/3-oxoacyl-CoA thiolase</fullName>
    </alternativeName>
    <alternativeName>
        <fullName evidence="21">SCP-2/thiolase</fullName>
    </alternativeName>
    <alternativeName>
        <fullName evidence="22">SCP-chi</fullName>
    </alternativeName>
    <alternativeName>
        <fullName evidence="25">Sterol carrier protein X</fullName>
    </alternativeName>
</protein>
<keyword evidence="40" id="KW-1185">Reference proteome</keyword>
<evidence type="ECO:0000259" key="37">
    <source>
        <dbReference type="Pfam" id="PF00108"/>
    </source>
</evidence>
<evidence type="ECO:0000256" key="7">
    <source>
        <dbReference type="ARBA" id="ARBA00022679"/>
    </source>
</evidence>
<evidence type="ECO:0000256" key="36">
    <source>
        <dbReference type="ARBA" id="ARBA00049542"/>
    </source>
</evidence>
<dbReference type="Pfam" id="PF00108">
    <property type="entry name" value="Thiolase_N"/>
    <property type="match status" value="1"/>
</dbReference>
<evidence type="ECO:0000256" key="27">
    <source>
        <dbReference type="ARBA" id="ARBA00045994"/>
    </source>
</evidence>
<dbReference type="InterPro" id="IPR036527">
    <property type="entry name" value="SCP2_sterol-bd_dom_sf"/>
</dbReference>
<evidence type="ECO:0000256" key="19">
    <source>
        <dbReference type="ARBA" id="ARBA00030531"/>
    </source>
</evidence>
<evidence type="ECO:0000259" key="39">
    <source>
        <dbReference type="Pfam" id="PF22691"/>
    </source>
</evidence>
<evidence type="ECO:0000256" key="28">
    <source>
        <dbReference type="ARBA" id="ARBA00047485"/>
    </source>
</evidence>
<dbReference type="PROSITE" id="PS00737">
    <property type="entry name" value="THIOLASE_2"/>
    <property type="match status" value="1"/>
</dbReference>
<evidence type="ECO:0000256" key="15">
    <source>
        <dbReference type="ARBA" id="ARBA00024471"/>
    </source>
</evidence>
<keyword evidence="11" id="KW-0576">Peroxisome</keyword>
<dbReference type="InterPro" id="IPR055140">
    <property type="entry name" value="Thiolase_C_2"/>
</dbReference>
<dbReference type="Gene3D" id="3.30.1050.10">
    <property type="entry name" value="SCP2 sterol-binding domain"/>
    <property type="match status" value="1"/>
</dbReference>
<evidence type="ECO:0000256" key="21">
    <source>
        <dbReference type="ARBA" id="ARBA00031275"/>
    </source>
</evidence>
<feature type="domain" description="Thiolase N-terminal" evidence="37">
    <location>
        <begin position="134"/>
        <end position="360"/>
    </location>
</feature>
<feature type="domain" description="SCP2" evidence="38">
    <location>
        <begin position="552"/>
        <end position="656"/>
    </location>
</feature>
<feature type="domain" description="Thiolase C-terminal" evidence="39">
    <location>
        <begin position="401"/>
        <end position="516"/>
    </location>
</feature>
<dbReference type="AlphaFoldDB" id="A0A1I8AUR4"/>
<keyword evidence="5" id="KW-0813">Transport</keyword>
<evidence type="ECO:0000256" key="34">
    <source>
        <dbReference type="ARBA" id="ARBA00049270"/>
    </source>
</evidence>
<comment type="catalytic activity">
    <reaction evidence="35">
        <text>3-oxohexadecanedioyl-CoA + CoA = tetradecanedioyl-CoA + acetyl-CoA</text>
        <dbReference type="Rhea" id="RHEA:40343"/>
        <dbReference type="ChEBI" id="CHEBI:57287"/>
        <dbReference type="ChEBI" id="CHEBI:57288"/>
        <dbReference type="ChEBI" id="CHEBI:77081"/>
        <dbReference type="ChEBI" id="CHEBI:77084"/>
    </reaction>
    <physiologicalReaction direction="left-to-right" evidence="35">
        <dbReference type="Rhea" id="RHEA:40344"/>
    </physiologicalReaction>
</comment>
<dbReference type="PANTHER" id="PTHR42870:SF1">
    <property type="entry name" value="NON-SPECIFIC LIPID-TRANSFER PROTEIN-LIKE 2"/>
    <property type="match status" value="1"/>
</dbReference>
<dbReference type="GO" id="GO:0050633">
    <property type="term" value="F:acetyl-CoA C-myristoyltransferase activity"/>
    <property type="evidence" value="ECO:0007669"/>
    <property type="project" value="UniProtKB-EC"/>
</dbReference>
<dbReference type="NCBIfam" id="NF006102">
    <property type="entry name" value="PRK08256.1"/>
    <property type="match status" value="1"/>
</dbReference>
<evidence type="ECO:0000256" key="1">
    <source>
        <dbReference type="ARBA" id="ARBA00004275"/>
    </source>
</evidence>
<accession>A0A1I8AUR4</accession>
<comment type="catalytic activity">
    <reaction evidence="18">
        <text>7-dehydrocholesterol(in) = 7-dehydrocholesterol(out)</text>
        <dbReference type="Rhea" id="RHEA:62960"/>
        <dbReference type="ChEBI" id="CHEBI:17759"/>
    </reaction>
</comment>
<name>A0A1I8AUR4_9BILA</name>
<comment type="catalytic activity">
    <reaction evidence="32">
        <text>an acyl-CoA + acetyl-CoA = a 3-oxoacyl-CoA + CoA</text>
        <dbReference type="Rhea" id="RHEA:21564"/>
        <dbReference type="ChEBI" id="CHEBI:57287"/>
        <dbReference type="ChEBI" id="CHEBI:57288"/>
        <dbReference type="ChEBI" id="CHEBI:58342"/>
        <dbReference type="ChEBI" id="CHEBI:90726"/>
        <dbReference type="EC" id="2.3.1.16"/>
    </reaction>
    <physiologicalReaction direction="right-to-left" evidence="32">
        <dbReference type="Rhea" id="RHEA:21566"/>
    </physiologicalReaction>
</comment>
<dbReference type="InterPro" id="IPR003033">
    <property type="entry name" value="SCP2_sterol-bd_dom"/>
</dbReference>
<evidence type="ECO:0000256" key="13">
    <source>
        <dbReference type="ARBA" id="ARBA00024058"/>
    </source>
</evidence>
<evidence type="ECO:0000256" key="14">
    <source>
        <dbReference type="ARBA" id="ARBA00024073"/>
    </source>
</evidence>
<comment type="function">
    <text evidence="27">Plays a crucial role in the peroxisomal oxidation of branched-chain fatty acids. Catalyzes the last step of the peroxisomal beta-oxidation of branched chain fatty acids and the side chain of the bile acid intermediates di- and trihydroxycoprostanic acids (DHCA and THCA). Also active with medium and long straight chain 3-oxoacyl-CoAs. Stimulates the microsomal conversion of 7-dehydrocholesterol to cholesterol and transfers phosphatidylcholine and 7-dehydrocholesterol between membrances, in vitro. Isoforms SCP2 and SCPx cooperate in peroxisomal oxidation of certain naturally occurring tetramethyl-branched fatty acyl-CoAs.</text>
</comment>
<evidence type="ECO:0000256" key="10">
    <source>
        <dbReference type="ARBA" id="ARBA00023121"/>
    </source>
</evidence>
<dbReference type="Gene3D" id="3.40.47.10">
    <property type="match status" value="1"/>
</dbReference>
<comment type="catalytic activity">
    <reaction evidence="29">
        <text>hexanoyl-CoA + acetyl-CoA = 3-oxooctanoyl-CoA + CoA</text>
        <dbReference type="Rhea" id="RHEA:31203"/>
        <dbReference type="ChEBI" id="CHEBI:57287"/>
        <dbReference type="ChEBI" id="CHEBI:57288"/>
        <dbReference type="ChEBI" id="CHEBI:62619"/>
        <dbReference type="ChEBI" id="CHEBI:62620"/>
    </reaction>
    <physiologicalReaction direction="right-to-left" evidence="29">
        <dbReference type="Rhea" id="RHEA:31205"/>
    </physiologicalReaction>
</comment>
<keyword evidence="6" id="KW-0963">Cytoplasm</keyword>
<evidence type="ECO:0000256" key="11">
    <source>
        <dbReference type="ARBA" id="ARBA00023140"/>
    </source>
</evidence>
<keyword evidence="10" id="KW-0446">Lipid-binding</keyword>
<evidence type="ECO:0000256" key="25">
    <source>
        <dbReference type="ARBA" id="ARBA00033178"/>
    </source>
</evidence>
<sequence>MDVGSLAVKIVHARKKVSNDITQKAWLATQFVHYNRQSKYNVVCSTIAHSLIVAGCFPPRKGNKDDADGGEATGACTSTLIVVSVSSRSAVSSTPCLLRVLVAFKNTFALVFGSTISSRESWHSKPVNMAKPKVYVIGVGMTKFVKPQSVDWDYPDMVREAVTSALDDCGLKYSDVQQATVGYLYGGTCCGQRALYELGFTGIPIYNVNNACASGSSGLFLCKQIIESGNADVVLACGFEKMAPGSLEKMGGNLDDRTNPNEKHVEVMANTYGLFPAPITAQMFGNAGLEHMEKYGTKPEHFAKIAYKNHLHSVHNPKSQFQKEYSLDQVKNARQIYEFLTLLQCSPTSDGSAAAILCSEHYLAKNPHLRKQAVEIVGIELGTDEPSVFKENSNIKMIGFDMIEKISERLYQKTGITPKDVQVIELHDCFSANELITYEAIGLCPIGKAGELIDRGDNTYGGKWVINPSGGLISKGHPIGATGVAQVVELSNQLRGRCGKRQVPNCKVAMQHNIGIGGAGVVALYRLADAAGNAPAVTPSGPSLKSDLIFDEIKTRSTQEEALARELTKKVNSSFRITINGDGGVSKKWTIDCKTFPPQITLGENTQKVEVEVTIKDDDFMKIAAGALKPDQAFMQGKLKLKGNIAKAMKLKTLLDPKLLKSKI</sequence>
<evidence type="ECO:0000256" key="3">
    <source>
        <dbReference type="ARBA" id="ARBA00012352"/>
    </source>
</evidence>
<dbReference type="SUPFAM" id="SSF55718">
    <property type="entry name" value="SCP-like"/>
    <property type="match status" value="1"/>
</dbReference>
<dbReference type="GO" id="GO:0006869">
    <property type="term" value="P:lipid transport"/>
    <property type="evidence" value="ECO:0007669"/>
    <property type="project" value="UniProtKB-KW"/>
</dbReference>
<keyword evidence="12" id="KW-0012">Acyltransferase</keyword>
<evidence type="ECO:0000259" key="38">
    <source>
        <dbReference type="Pfam" id="PF02036"/>
    </source>
</evidence>
<comment type="catalytic activity">
    <reaction evidence="17">
        <text>3-oxo-(9Z-octadecenoyl)-CoA + CoA = (7Z)-hexadecenoyl-CoA + acetyl-CoA</text>
        <dbReference type="Rhea" id="RHEA:47400"/>
        <dbReference type="ChEBI" id="CHEBI:57287"/>
        <dbReference type="ChEBI" id="CHEBI:57288"/>
        <dbReference type="ChEBI" id="CHEBI:87695"/>
        <dbReference type="ChEBI" id="CHEBI:87698"/>
    </reaction>
    <physiologicalReaction direction="left-to-right" evidence="17">
        <dbReference type="Rhea" id="RHEA:47401"/>
    </physiologicalReaction>
</comment>
<comment type="catalytic activity">
    <reaction evidence="30">
        <text>decanoyl-CoA + acetyl-CoA = 3-oxododecanoyl-CoA + CoA</text>
        <dbReference type="Rhea" id="RHEA:31183"/>
        <dbReference type="ChEBI" id="CHEBI:57287"/>
        <dbReference type="ChEBI" id="CHEBI:57288"/>
        <dbReference type="ChEBI" id="CHEBI:61430"/>
        <dbReference type="ChEBI" id="CHEBI:62615"/>
    </reaction>
    <physiologicalReaction direction="right-to-left" evidence="30">
        <dbReference type="Rhea" id="RHEA:31185"/>
    </physiologicalReaction>
</comment>
<dbReference type="FunFam" id="3.40.47.10:FF:000016">
    <property type="entry name" value="Non-specific lipid-transfer protein"/>
    <property type="match status" value="1"/>
</dbReference>
<dbReference type="Pfam" id="PF02036">
    <property type="entry name" value="SCP2"/>
    <property type="match status" value="1"/>
</dbReference>
<dbReference type="GO" id="GO:0005777">
    <property type="term" value="C:peroxisome"/>
    <property type="evidence" value="ECO:0007669"/>
    <property type="project" value="UniProtKB-SubCell"/>
</dbReference>
<evidence type="ECO:0000256" key="35">
    <source>
        <dbReference type="ARBA" id="ARBA00049306"/>
    </source>
</evidence>
<dbReference type="InterPro" id="IPR020613">
    <property type="entry name" value="Thiolase_CS"/>
</dbReference>
<dbReference type="InterPro" id="IPR020615">
    <property type="entry name" value="Thiolase_acyl_enz_int_AS"/>
</dbReference>
<evidence type="ECO:0000313" key="41">
    <source>
        <dbReference type="WBParaSite" id="L893_g9702.t1"/>
    </source>
</evidence>
<dbReference type="Pfam" id="PF22691">
    <property type="entry name" value="Thiolase_C_1"/>
    <property type="match status" value="1"/>
</dbReference>
<evidence type="ECO:0000313" key="40">
    <source>
        <dbReference type="Proteomes" id="UP000095287"/>
    </source>
</evidence>
<dbReference type="GO" id="GO:0003988">
    <property type="term" value="F:acetyl-CoA C-acyltransferase activity"/>
    <property type="evidence" value="ECO:0007669"/>
    <property type="project" value="UniProtKB-EC"/>
</dbReference>
<comment type="catalytic activity">
    <reaction evidence="34">
        <text>dodecanoyl-CoA + acetyl-CoA = 3-oxotetradecanoyl-CoA + CoA</text>
        <dbReference type="Rhea" id="RHEA:31091"/>
        <dbReference type="ChEBI" id="CHEBI:57287"/>
        <dbReference type="ChEBI" id="CHEBI:57288"/>
        <dbReference type="ChEBI" id="CHEBI:57375"/>
        <dbReference type="ChEBI" id="CHEBI:62543"/>
    </reaction>
    <physiologicalReaction direction="right-to-left" evidence="34">
        <dbReference type="Rhea" id="RHEA:31093"/>
    </physiologicalReaction>
</comment>
<evidence type="ECO:0000256" key="23">
    <source>
        <dbReference type="ARBA" id="ARBA00032093"/>
    </source>
</evidence>
<evidence type="ECO:0000256" key="18">
    <source>
        <dbReference type="ARBA" id="ARBA00029287"/>
    </source>
</evidence>
<dbReference type="PANTHER" id="PTHR42870">
    <property type="entry name" value="ACETYL-COA C-ACETYLTRANSFERASE"/>
    <property type="match status" value="1"/>
</dbReference>
<dbReference type="EC" id="2.3.1.176" evidence="3"/>
<evidence type="ECO:0000256" key="32">
    <source>
        <dbReference type="ARBA" id="ARBA00049178"/>
    </source>
</evidence>
<dbReference type="EC" id="2.3.1.155" evidence="13"/>
<dbReference type="GO" id="GO:0008289">
    <property type="term" value="F:lipid binding"/>
    <property type="evidence" value="ECO:0007669"/>
    <property type="project" value="UniProtKB-KW"/>
</dbReference>
<evidence type="ECO:0000256" key="8">
    <source>
        <dbReference type="ARBA" id="ARBA00023055"/>
    </source>
</evidence>
<keyword evidence="7" id="KW-0808">Transferase</keyword>
<evidence type="ECO:0000256" key="9">
    <source>
        <dbReference type="ARBA" id="ARBA00023098"/>
    </source>
</evidence>
<evidence type="ECO:0000256" key="24">
    <source>
        <dbReference type="ARBA" id="ARBA00032316"/>
    </source>
</evidence>